<name>A0AAE3QGL4_9HYPH</name>
<comment type="caution">
    <text evidence="1">The sequence shown here is derived from an EMBL/GenBank/DDBJ whole genome shotgun (WGS) entry which is preliminary data.</text>
</comment>
<keyword evidence="2" id="KW-1185">Reference proteome</keyword>
<accession>A0AAE3QGL4</accession>
<proteinExistence type="predicted"/>
<protein>
    <submittedName>
        <fullName evidence="1">DUF1398 domain-containing protein</fullName>
    </submittedName>
</protein>
<dbReference type="RefSeq" id="WP_311789171.1">
    <property type="nucleotide sequence ID" value="NZ_JALDYY010000025.1"/>
</dbReference>
<organism evidence="1 2">
    <name type="scientific">Ferirhizobium litorale</name>
    <dbReference type="NCBI Taxonomy" id="2927786"/>
    <lineage>
        <taxon>Bacteria</taxon>
        <taxon>Pseudomonadati</taxon>
        <taxon>Pseudomonadota</taxon>
        <taxon>Alphaproteobacteria</taxon>
        <taxon>Hyphomicrobiales</taxon>
        <taxon>Rhizobiaceae</taxon>
        <taxon>Ferirhizobium</taxon>
    </lineage>
</organism>
<dbReference type="SUPFAM" id="SSF160419">
    <property type="entry name" value="YdfO-like"/>
    <property type="match status" value="1"/>
</dbReference>
<dbReference type="EMBL" id="JALDYZ010000007">
    <property type="protein sequence ID" value="MDI7923150.1"/>
    <property type="molecule type" value="Genomic_DNA"/>
</dbReference>
<evidence type="ECO:0000313" key="2">
    <source>
        <dbReference type="Proteomes" id="UP001161580"/>
    </source>
</evidence>
<evidence type="ECO:0000313" key="1">
    <source>
        <dbReference type="EMBL" id="MDI7923150.1"/>
    </source>
</evidence>
<gene>
    <name evidence="1" type="ORF">MRS75_13780</name>
</gene>
<sequence>MDAQKIAVARKCLEAAYDRTMAFPDIVGTLISAGFEGYAVDYRCHTTTYFLPDGDHVVLENRPSEGQVAAAFDKDGVAAQVRWAQANPPEYSYSAFCRNVKDFGCAGYIVSFLGRRVLYFGRTADTHVEHFPQ</sequence>
<reference evidence="1" key="1">
    <citation type="submission" date="2022-03" db="EMBL/GenBank/DDBJ databases">
        <title>Fererhizobium litorale gen. nov., sp. nov., isolated from sandy sediments of the Sea of Japan seashore.</title>
        <authorList>
            <person name="Romanenko L."/>
            <person name="Kurilenko V."/>
            <person name="Otstavnykh N."/>
            <person name="Svetashev V."/>
            <person name="Tekutyeva L."/>
            <person name="Isaeva M."/>
            <person name="Mikhailov V."/>
        </authorList>
    </citation>
    <scope>NUCLEOTIDE SEQUENCE</scope>
    <source>
        <strain evidence="1">KMM 9576</strain>
    </source>
</reference>
<dbReference type="AlphaFoldDB" id="A0AAE3QGL4"/>
<dbReference type="InterPro" id="IPR036696">
    <property type="entry name" value="YdfO-like_sf"/>
</dbReference>
<dbReference type="Proteomes" id="UP001161580">
    <property type="component" value="Unassembled WGS sequence"/>
</dbReference>